<dbReference type="Proteomes" id="UP001319045">
    <property type="component" value="Chromosome"/>
</dbReference>
<protein>
    <recommendedName>
        <fullName evidence="3">Transcriptional regulator</fullName>
    </recommendedName>
</protein>
<proteinExistence type="predicted"/>
<keyword evidence="2" id="KW-1185">Reference proteome</keyword>
<accession>A0ABM7NV34</accession>
<name>A0ABM7NV34_9BACT</name>
<organism evidence="1 2">
    <name type="scientific">Prevotella herbatica</name>
    <dbReference type="NCBI Taxonomy" id="2801997"/>
    <lineage>
        <taxon>Bacteria</taxon>
        <taxon>Pseudomonadati</taxon>
        <taxon>Bacteroidota</taxon>
        <taxon>Bacteroidia</taxon>
        <taxon>Bacteroidales</taxon>
        <taxon>Prevotellaceae</taxon>
        <taxon>Prevotella</taxon>
    </lineage>
</organism>
<reference evidence="1 2" key="1">
    <citation type="journal article" date="2022" name="Int. J. Syst. Evol. Microbiol.">
        <title>Prevotella herbatica sp. nov., a plant polysaccharide-decomposing anaerobic bacterium isolated from a methanogenic reactor.</title>
        <authorList>
            <person name="Uek A."/>
            <person name="Tonouchi A."/>
            <person name="Kaku N."/>
            <person name="Ueki K."/>
        </authorList>
    </citation>
    <scope>NUCLEOTIDE SEQUENCE [LARGE SCALE GENOMIC DNA]</scope>
    <source>
        <strain evidence="1 2">WR041</strain>
    </source>
</reference>
<evidence type="ECO:0008006" key="3">
    <source>
        <dbReference type="Google" id="ProtNLM"/>
    </source>
</evidence>
<sequence length="131" mass="14637">MSPASLSSIFNGRTKPTLTIVEAIKNKIPSLSLEWLLSGTGPMYMDQVSTSDVIDNNESLPSQDGIIDFDSQQNGPTLSLFEQPNMQSVNSTPINKTKTEVKIIDKPQRKISEIRVFYDDKTWETFVPQKG</sequence>
<evidence type="ECO:0000313" key="1">
    <source>
        <dbReference type="EMBL" id="BCS84338.1"/>
    </source>
</evidence>
<gene>
    <name evidence="1" type="ORF">prwr041_02310</name>
</gene>
<evidence type="ECO:0000313" key="2">
    <source>
        <dbReference type="Proteomes" id="UP001319045"/>
    </source>
</evidence>
<dbReference type="EMBL" id="AP024484">
    <property type="protein sequence ID" value="BCS84338.1"/>
    <property type="molecule type" value="Genomic_DNA"/>
</dbReference>